<dbReference type="RefSeq" id="XP_025428863.1">
    <property type="nucleotide sequence ID" value="XM_025570443.1"/>
</dbReference>
<evidence type="ECO:0000313" key="2">
    <source>
        <dbReference type="Proteomes" id="UP000248349"/>
    </source>
</evidence>
<proteinExistence type="predicted"/>
<name>A0A318Z6G0_9EURO</name>
<sequence length="149" mass="16458">MDPITSLHLRTTLCTTPADKTISCLWASLSCVVVPISRDCCEENKRCKQEEAGNFRAESYLTPPPPPKRMTAGTLTRCPWMVKDTTQPHPSVGPQRQKRKFPPYRTRTFHRSCTHHIPIQSSLPSGATSGAFLDTSAVMAARPLSPPIA</sequence>
<dbReference type="EMBL" id="KZ821248">
    <property type="protein sequence ID" value="PYH42881.1"/>
    <property type="molecule type" value="Genomic_DNA"/>
</dbReference>
<accession>A0A318Z6G0</accession>
<gene>
    <name evidence="1" type="ORF">BP01DRAFT_126216</name>
</gene>
<evidence type="ECO:0000313" key="1">
    <source>
        <dbReference type="EMBL" id="PYH42881.1"/>
    </source>
</evidence>
<protein>
    <submittedName>
        <fullName evidence="1">Uncharacterized protein</fullName>
    </submittedName>
</protein>
<keyword evidence="2" id="KW-1185">Reference proteome</keyword>
<dbReference type="AlphaFoldDB" id="A0A318Z6G0"/>
<dbReference type="Proteomes" id="UP000248349">
    <property type="component" value="Unassembled WGS sequence"/>
</dbReference>
<organism evidence="1 2">
    <name type="scientific">Aspergillus saccharolyticus JOP 1030-1</name>
    <dbReference type="NCBI Taxonomy" id="1450539"/>
    <lineage>
        <taxon>Eukaryota</taxon>
        <taxon>Fungi</taxon>
        <taxon>Dikarya</taxon>
        <taxon>Ascomycota</taxon>
        <taxon>Pezizomycotina</taxon>
        <taxon>Eurotiomycetes</taxon>
        <taxon>Eurotiomycetidae</taxon>
        <taxon>Eurotiales</taxon>
        <taxon>Aspergillaceae</taxon>
        <taxon>Aspergillus</taxon>
        <taxon>Aspergillus subgen. Circumdati</taxon>
    </lineage>
</organism>
<reference evidence="1 2" key="1">
    <citation type="submission" date="2016-12" db="EMBL/GenBank/DDBJ databases">
        <title>The genomes of Aspergillus section Nigri reveals drivers in fungal speciation.</title>
        <authorList>
            <consortium name="DOE Joint Genome Institute"/>
            <person name="Vesth T.C."/>
            <person name="Nybo J."/>
            <person name="Theobald S."/>
            <person name="Brandl J."/>
            <person name="Frisvad J.C."/>
            <person name="Nielsen K.F."/>
            <person name="Lyhne E.K."/>
            <person name="Kogle M.E."/>
            <person name="Kuo A."/>
            <person name="Riley R."/>
            <person name="Clum A."/>
            <person name="Nolan M."/>
            <person name="Lipzen A."/>
            <person name="Salamov A."/>
            <person name="Henrissat B."/>
            <person name="Wiebenga A."/>
            <person name="De Vries R.P."/>
            <person name="Grigoriev I.V."/>
            <person name="Mortensen U.H."/>
            <person name="Andersen M.R."/>
            <person name="Baker S.E."/>
        </authorList>
    </citation>
    <scope>NUCLEOTIDE SEQUENCE [LARGE SCALE GENOMIC DNA]</scope>
    <source>
        <strain evidence="1 2">JOP 1030-1</strain>
    </source>
</reference>
<dbReference type="GeneID" id="37071671"/>